<reference evidence="2 3" key="1">
    <citation type="submission" date="2016-10" db="EMBL/GenBank/DDBJ databases">
        <authorList>
            <person name="de Groot N.N."/>
        </authorList>
    </citation>
    <scope>NUCLEOTIDE SEQUENCE [LARGE SCALE GENOMIC DNA]</scope>
    <source>
        <strain evidence="2 3">IBRC-M10418</strain>
    </source>
</reference>
<accession>A0A1H6JUS3</accession>
<dbReference type="AlphaFoldDB" id="A0A1H6JUS3"/>
<dbReference type="Pfam" id="PF12900">
    <property type="entry name" value="Pyridox_ox_2"/>
    <property type="match status" value="1"/>
</dbReference>
<keyword evidence="3" id="KW-1185">Reference proteome</keyword>
<sequence length="159" mass="16915">MVTMQLEADEIDEILRTAGSGVLSLCDGTETYAVPESFGYDGDALYFQLVHDDDSEKMAFIETTGTATVTVYSESPAESVVVRGSIEPVPDADHAIAMNAIAENAAIPTLNVSPTAALDDLTIDLYQLRPESVSGRAFGDRHEATEGDSLPLDDGQAFP</sequence>
<evidence type="ECO:0000256" key="1">
    <source>
        <dbReference type="SAM" id="MobiDB-lite"/>
    </source>
</evidence>
<protein>
    <recommendedName>
        <fullName evidence="4">Pyridoxamine 5'-phosphate oxidase</fullName>
    </recommendedName>
</protein>
<evidence type="ECO:0008006" key="4">
    <source>
        <dbReference type="Google" id="ProtNLM"/>
    </source>
</evidence>
<organism evidence="2 3">
    <name type="scientific">Halopenitus malekzadehii</name>
    <dbReference type="NCBI Taxonomy" id="1267564"/>
    <lineage>
        <taxon>Archaea</taxon>
        <taxon>Methanobacteriati</taxon>
        <taxon>Methanobacteriota</taxon>
        <taxon>Stenosarchaea group</taxon>
        <taxon>Halobacteria</taxon>
        <taxon>Halobacteriales</taxon>
        <taxon>Haloferacaceae</taxon>
        <taxon>Halopenitus</taxon>
    </lineage>
</organism>
<gene>
    <name evidence="2" type="ORF">SAMN05192561_12424</name>
</gene>
<dbReference type="STRING" id="1267564.SAMN05192561_12424"/>
<dbReference type="Proteomes" id="UP000199215">
    <property type="component" value="Unassembled WGS sequence"/>
</dbReference>
<dbReference type="OrthoDB" id="288110at2157"/>
<dbReference type="InterPro" id="IPR012349">
    <property type="entry name" value="Split_barrel_FMN-bd"/>
</dbReference>
<dbReference type="EMBL" id="FNWU01000024">
    <property type="protein sequence ID" value="SEH66385.1"/>
    <property type="molecule type" value="Genomic_DNA"/>
</dbReference>
<feature type="region of interest" description="Disordered" evidence="1">
    <location>
        <begin position="136"/>
        <end position="159"/>
    </location>
</feature>
<dbReference type="InterPro" id="IPR024747">
    <property type="entry name" value="Pyridox_Oxase-rel"/>
</dbReference>
<dbReference type="SUPFAM" id="SSF50475">
    <property type="entry name" value="FMN-binding split barrel"/>
    <property type="match status" value="1"/>
</dbReference>
<dbReference type="RefSeq" id="WP_092817963.1">
    <property type="nucleotide sequence ID" value="NZ_FNWU01000024.1"/>
</dbReference>
<name>A0A1H6JUS3_9EURY</name>
<evidence type="ECO:0000313" key="3">
    <source>
        <dbReference type="Proteomes" id="UP000199215"/>
    </source>
</evidence>
<proteinExistence type="predicted"/>
<evidence type="ECO:0000313" key="2">
    <source>
        <dbReference type="EMBL" id="SEH66385.1"/>
    </source>
</evidence>
<dbReference type="Gene3D" id="2.30.110.10">
    <property type="entry name" value="Electron Transport, Fmn-binding Protein, Chain A"/>
    <property type="match status" value="1"/>
</dbReference>